<keyword evidence="2" id="KW-1185">Reference proteome</keyword>
<comment type="caution">
    <text evidence="1">The sequence shown here is derived from an EMBL/GenBank/DDBJ whole genome shotgun (WGS) entry which is preliminary data.</text>
</comment>
<name>A0A9W4XTB2_9PLEO</name>
<sequence length="123" mass="14055">MMGYEVGVCSGYGGGGVIVIFDRVYALLKSSTYVYTYLDQIVYATFIYGFSCPYISHPLSPRSSRQTMTPQKKRDFALVCWFYSLMRGRTVYLRAKRKQVTSDALLLRWSPDSQSISGLTYPR</sequence>
<dbReference type="Proteomes" id="UP001152607">
    <property type="component" value="Unassembled WGS sequence"/>
</dbReference>
<proteinExistence type="predicted"/>
<organism evidence="1 2">
    <name type="scientific">Periconia digitata</name>
    <dbReference type="NCBI Taxonomy" id="1303443"/>
    <lineage>
        <taxon>Eukaryota</taxon>
        <taxon>Fungi</taxon>
        <taxon>Dikarya</taxon>
        <taxon>Ascomycota</taxon>
        <taxon>Pezizomycotina</taxon>
        <taxon>Dothideomycetes</taxon>
        <taxon>Pleosporomycetidae</taxon>
        <taxon>Pleosporales</taxon>
        <taxon>Massarineae</taxon>
        <taxon>Periconiaceae</taxon>
        <taxon>Periconia</taxon>
    </lineage>
</organism>
<gene>
    <name evidence="1" type="ORF">PDIGIT_LOCUS5095</name>
</gene>
<reference evidence="1" key="1">
    <citation type="submission" date="2023-01" db="EMBL/GenBank/DDBJ databases">
        <authorList>
            <person name="Van Ghelder C."/>
            <person name="Rancurel C."/>
        </authorList>
    </citation>
    <scope>NUCLEOTIDE SEQUENCE</scope>
    <source>
        <strain evidence="1">CNCM I-4278</strain>
    </source>
</reference>
<dbReference type="AlphaFoldDB" id="A0A9W4XTB2"/>
<evidence type="ECO:0000313" key="1">
    <source>
        <dbReference type="EMBL" id="CAI6332066.1"/>
    </source>
</evidence>
<evidence type="ECO:0000313" key="2">
    <source>
        <dbReference type="Proteomes" id="UP001152607"/>
    </source>
</evidence>
<dbReference type="EMBL" id="CAOQHR010000003">
    <property type="protein sequence ID" value="CAI6332066.1"/>
    <property type="molecule type" value="Genomic_DNA"/>
</dbReference>
<protein>
    <submittedName>
        <fullName evidence="1">Uncharacterized protein</fullName>
    </submittedName>
</protein>
<accession>A0A9W4XTB2</accession>